<dbReference type="InterPro" id="IPR038563">
    <property type="entry name" value="Endonuclease_7_sf"/>
</dbReference>
<evidence type="ECO:0000313" key="2">
    <source>
        <dbReference type="Proteomes" id="UP000426952"/>
    </source>
</evidence>
<accession>A0A649VJ75</accession>
<reference evidence="1 2" key="1">
    <citation type="submission" date="2019-10" db="EMBL/GenBank/DDBJ databases">
        <authorList>
            <person name="Johnson B.J."/>
            <person name="Garlena R.A."/>
            <person name="Russell D.A."/>
            <person name="Pope W.H."/>
            <person name="Jacobs-Sera D."/>
            <person name="Hatfull G.F."/>
        </authorList>
    </citation>
    <scope>NUCLEOTIDE SEQUENCE [LARGE SCALE GENOMIC DNA]</scope>
</reference>
<gene>
    <name evidence="1" type="primary">40</name>
    <name evidence="1" type="ORF">PBI_LAUER_40</name>
</gene>
<keyword evidence="1" id="KW-0378">Hydrolase</keyword>
<dbReference type="SUPFAM" id="SSF54060">
    <property type="entry name" value="His-Me finger endonucleases"/>
    <property type="match status" value="1"/>
</dbReference>
<dbReference type="GO" id="GO:0004519">
    <property type="term" value="F:endonuclease activity"/>
    <property type="evidence" value="ECO:0007669"/>
    <property type="project" value="UniProtKB-KW"/>
</dbReference>
<sequence>MTPTLCKCGCGKEAVSKHKGRRQAVYASRECYDRRRVKSGPRCGHDPRWHRSQKCGLCSRARRFARLYGIDPEKVLALPNPVFCLICGADFDLDHPPCLDHDHGTKRLRGWLCNRCNAGIAMFDDEPDRLMNAAEYVARSHWGTKTEVPGDTVVSPVELRRWLSVRA</sequence>
<keyword evidence="1" id="KW-0255">Endonuclease</keyword>
<dbReference type="Gene3D" id="3.40.1800.10">
    <property type="entry name" value="His-Me finger endonucleases"/>
    <property type="match status" value="1"/>
</dbReference>
<dbReference type="GeneID" id="77939267"/>
<dbReference type="KEGG" id="vg:77939267"/>
<keyword evidence="2" id="KW-1185">Reference proteome</keyword>
<dbReference type="EMBL" id="MN586015">
    <property type="protein sequence ID" value="QGJ92175.1"/>
    <property type="molecule type" value="Genomic_DNA"/>
</dbReference>
<dbReference type="InterPro" id="IPR004211">
    <property type="entry name" value="Endonuclease_7"/>
</dbReference>
<name>A0A649VJ75_9CAUD</name>
<dbReference type="Pfam" id="PF02945">
    <property type="entry name" value="Endonuclease_7"/>
    <property type="match status" value="1"/>
</dbReference>
<dbReference type="Proteomes" id="UP000426952">
    <property type="component" value="Segment"/>
</dbReference>
<keyword evidence="1" id="KW-0540">Nuclease</keyword>
<dbReference type="RefSeq" id="YP_010663247.1">
    <property type="nucleotide sequence ID" value="NC_070894.1"/>
</dbReference>
<evidence type="ECO:0000313" key="1">
    <source>
        <dbReference type="EMBL" id="QGJ92175.1"/>
    </source>
</evidence>
<dbReference type="InterPro" id="IPR044925">
    <property type="entry name" value="His-Me_finger_sf"/>
</dbReference>
<organism evidence="1 2">
    <name type="scientific">Gordonia phage Lauer</name>
    <dbReference type="NCBI Taxonomy" id="2656538"/>
    <lineage>
        <taxon>Viruses</taxon>
        <taxon>Duplodnaviria</taxon>
        <taxon>Heunggongvirae</taxon>
        <taxon>Uroviricota</taxon>
        <taxon>Caudoviricetes</taxon>
        <taxon>Ponsvirus</taxon>
        <taxon>Ponsvirus lauer</taxon>
    </lineage>
</organism>
<proteinExistence type="predicted"/>
<protein>
    <submittedName>
        <fullName evidence="1">Endonuclease VII</fullName>
    </submittedName>
</protein>